<gene>
    <name evidence="1" type="ORF">MBEBAB_0857</name>
</gene>
<protein>
    <submittedName>
        <fullName evidence="1">Uncharacterized protein</fullName>
    </submittedName>
</protein>
<evidence type="ECO:0000313" key="1">
    <source>
        <dbReference type="EMBL" id="GAD58607.1"/>
    </source>
</evidence>
<reference evidence="2" key="1">
    <citation type="journal article" date="2013" name="Genome Announc.">
        <title>Draft Genome Sequence of the Dimorphic Prosthecate Bacterium Brevundimonas abyssalis TAR-001T.</title>
        <authorList>
            <person name="Tsubouchi T."/>
            <person name="Nishi S."/>
            <person name="Usui K."/>
            <person name="Shimane Y."/>
            <person name="Takaki Y."/>
            <person name="Maruyama T."/>
            <person name="Hatada Y."/>
        </authorList>
    </citation>
    <scope>NUCLEOTIDE SEQUENCE [LARGE SCALE GENOMIC DNA]</scope>
    <source>
        <strain evidence="2">TAR-001</strain>
    </source>
</reference>
<name>A0A8E0KLI9_9CAUL</name>
<dbReference type="EMBL" id="BATC01000009">
    <property type="protein sequence ID" value="GAD58607.1"/>
    <property type="molecule type" value="Genomic_DNA"/>
</dbReference>
<dbReference type="Pfam" id="PF14462">
    <property type="entry name" value="Prok-E2_E"/>
    <property type="match status" value="1"/>
</dbReference>
<proteinExistence type="predicted"/>
<organism evidence="1 2">
    <name type="scientific">Brevundimonas abyssalis TAR-001</name>
    <dbReference type="NCBI Taxonomy" id="1391729"/>
    <lineage>
        <taxon>Bacteria</taxon>
        <taxon>Pseudomonadati</taxon>
        <taxon>Pseudomonadota</taxon>
        <taxon>Alphaproteobacteria</taxon>
        <taxon>Caulobacterales</taxon>
        <taxon>Caulobacteraceae</taxon>
        <taxon>Brevundimonas</taxon>
    </lineage>
</organism>
<keyword evidence="2" id="KW-1185">Reference proteome</keyword>
<dbReference type="Proteomes" id="UP000016569">
    <property type="component" value="Unassembled WGS sequence"/>
</dbReference>
<dbReference type="AlphaFoldDB" id="A0A8E0KLI9"/>
<dbReference type="InterPro" id="IPR025701">
    <property type="entry name" value="UBQ-conjugat_E2_E"/>
</dbReference>
<evidence type="ECO:0000313" key="2">
    <source>
        <dbReference type="Proteomes" id="UP000016569"/>
    </source>
</evidence>
<comment type="caution">
    <text evidence="1">The sequence shown here is derived from an EMBL/GenBank/DDBJ whole genome shotgun (WGS) entry which is preliminary data.</text>
</comment>
<accession>A0A8E0KLI9</accession>
<sequence>MDTYPPGQIDMAYFDPPLARVDGKAINNLSALAIDGRTFQQWSRHYAWRSGVDTLATHLRRVRGWLTHEFRKR</sequence>